<keyword evidence="1" id="KW-0812">Transmembrane</keyword>
<keyword evidence="1" id="KW-1133">Transmembrane helix</keyword>
<name>A0A9X0I724_9ACTN</name>
<accession>A0A9X0I724</accession>
<reference evidence="2 3" key="1">
    <citation type="submission" date="2015-10" db="EMBL/GenBank/DDBJ databases">
        <authorList>
            <person name="Ju K.-S."/>
            <person name="Doroghazi J.R."/>
            <person name="Metcalf W.W."/>
        </authorList>
    </citation>
    <scope>NUCLEOTIDE SEQUENCE [LARGE SCALE GENOMIC DNA]</scope>
    <source>
        <strain evidence="2 3">NRRL B-24793</strain>
    </source>
</reference>
<evidence type="ECO:0000313" key="2">
    <source>
        <dbReference type="EMBL" id="KUJ48052.1"/>
    </source>
</evidence>
<comment type="caution">
    <text evidence="2">The sequence shown here is derived from an EMBL/GenBank/DDBJ whole genome shotgun (WGS) entry which is preliminary data.</text>
</comment>
<feature type="transmembrane region" description="Helical" evidence="1">
    <location>
        <begin position="213"/>
        <end position="237"/>
    </location>
</feature>
<dbReference type="Proteomes" id="UP000053246">
    <property type="component" value="Unassembled WGS sequence"/>
</dbReference>
<feature type="transmembrane region" description="Helical" evidence="1">
    <location>
        <begin position="137"/>
        <end position="159"/>
    </location>
</feature>
<feature type="transmembrane region" description="Helical" evidence="1">
    <location>
        <begin position="95"/>
        <end position="117"/>
    </location>
</feature>
<evidence type="ECO:0000256" key="1">
    <source>
        <dbReference type="SAM" id="Phobius"/>
    </source>
</evidence>
<proteinExistence type="predicted"/>
<evidence type="ECO:0000313" key="3">
    <source>
        <dbReference type="Proteomes" id="UP000053246"/>
    </source>
</evidence>
<keyword evidence="1" id="KW-0472">Membrane</keyword>
<dbReference type="EMBL" id="LMWI01000001">
    <property type="protein sequence ID" value="KUJ48052.1"/>
    <property type="molecule type" value="Genomic_DNA"/>
</dbReference>
<organism evidence="2 3">
    <name type="scientific">Micromonospora maris</name>
    <dbReference type="NCBI Taxonomy" id="1003110"/>
    <lineage>
        <taxon>Bacteria</taxon>
        <taxon>Bacillati</taxon>
        <taxon>Actinomycetota</taxon>
        <taxon>Actinomycetes</taxon>
        <taxon>Micromonosporales</taxon>
        <taxon>Micromonosporaceae</taxon>
        <taxon>Micromonospora</taxon>
    </lineage>
</organism>
<protein>
    <submittedName>
        <fullName evidence="2">Uncharacterized protein</fullName>
    </submittedName>
</protein>
<gene>
    <name evidence="2" type="ORF">ADL17_02910</name>
</gene>
<dbReference type="AlphaFoldDB" id="A0A9X0I724"/>
<sequence length="240" mass="26484">MPEESSRASYWKTWTFETDTLDELIDVSPKGRIFHFEIEATSSEGNVHLKVGGPHKKDRRLMLHGEASGSDVPGVFHKIATMLEPAEKRGTKLHYLGAFIGPTMALYIPMLIFTLLWPGLGFFTDPPADAKDKPALAVVASALALLILLPLGMGIFSRITASSVTLRPRFDPSALKPEIDFASMPRRFLETVAAGLRWVASLYKHDELAQQKMLIATVTAAFFGIGSFIIATLAWLFPLR</sequence>
<keyword evidence="3" id="KW-1185">Reference proteome</keyword>